<comment type="similarity">
    <text evidence="1">Belongs to the FemABX family.</text>
</comment>
<comment type="caution">
    <text evidence="8">The sequence shown here is derived from an EMBL/GenBank/DDBJ whole genome shotgun (WGS) entry which is preliminary data.</text>
</comment>
<evidence type="ECO:0000313" key="8">
    <source>
        <dbReference type="EMBL" id="PTL34907.1"/>
    </source>
</evidence>
<dbReference type="EMBL" id="NVQC01000038">
    <property type="protein sequence ID" value="PTL34907.1"/>
    <property type="molecule type" value="Genomic_DNA"/>
</dbReference>
<keyword evidence="4" id="KW-0573">Peptidoglycan synthesis</keyword>
<accession>A0A2T4TUW7</accession>
<protein>
    <recommendedName>
        <fullName evidence="7">BioF2-like acetyltransferase domain-containing protein</fullName>
    </recommendedName>
</protein>
<dbReference type="PANTHER" id="PTHR36174:SF1">
    <property type="entry name" value="LIPID II:GLYCINE GLYCYLTRANSFERASE"/>
    <property type="match status" value="1"/>
</dbReference>
<name>A0A2T4TUW7_9BACT</name>
<dbReference type="SUPFAM" id="SSF55729">
    <property type="entry name" value="Acyl-CoA N-acyltransferases (Nat)"/>
    <property type="match status" value="1"/>
</dbReference>
<evidence type="ECO:0000256" key="6">
    <source>
        <dbReference type="ARBA" id="ARBA00023316"/>
    </source>
</evidence>
<dbReference type="GO" id="GO:0016755">
    <property type="term" value="F:aminoacyltransferase activity"/>
    <property type="evidence" value="ECO:0007669"/>
    <property type="project" value="InterPro"/>
</dbReference>
<dbReference type="AlphaFoldDB" id="A0A2T4TUW7"/>
<proteinExistence type="inferred from homology"/>
<reference evidence="9" key="2">
    <citation type="journal article" date="2018" name="Environ. Microbiol.">
        <title>Bloom of a denitrifying methanotroph, 'Candidatus Methylomirabilis limnetica', in a deep stratified lake.</title>
        <authorList>
            <person name="Graf J.S."/>
            <person name="Mayr M.J."/>
            <person name="Marchant H.K."/>
            <person name="Tienken D."/>
            <person name="Hach P.F."/>
            <person name="Brand A."/>
            <person name="Schubert C.J."/>
            <person name="Kuypers M.M."/>
            <person name="Milucka J."/>
        </authorList>
    </citation>
    <scope>NUCLEOTIDE SEQUENCE [LARGE SCALE GENOMIC DNA]</scope>
    <source>
        <strain evidence="9">Zug</strain>
    </source>
</reference>
<dbReference type="InterPro" id="IPR016181">
    <property type="entry name" value="Acyl_CoA_acyltransferase"/>
</dbReference>
<evidence type="ECO:0000256" key="5">
    <source>
        <dbReference type="ARBA" id="ARBA00023315"/>
    </source>
</evidence>
<evidence type="ECO:0000256" key="3">
    <source>
        <dbReference type="ARBA" id="ARBA00022960"/>
    </source>
</evidence>
<organism evidence="8 9">
    <name type="scientific">Candidatus Methylomirabilis limnetica</name>
    <dbReference type="NCBI Taxonomy" id="2033718"/>
    <lineage>
        <taxon>Bacteria</taxon>
        <taxon>Candidatus Methylomirabilota</taxon>
        <taxon>Candidatus Methylomirabilia</taxon>
        <taxon>Candidatus Methylomirabilales</taxon>
        <taxon>Candidatus Methylomirabilaceae</taxon>
        <taxon>Candidatus Methylomirabilis</taxon>
    </lineage>
</organism>
<dbReference type="InterPro" id="IPR038740">
    <property type="entry name" value="BioF2-like_GNAT_dom"/>
</dbReference>
<keyword evidence="6" id="KW-0961">Cell wall biogenesis/degradation</keyword>
<dbReference type="RefSeq" id="WP_107564019.1">
    <property type="nucleotide sequence ID" value="NZ_NVQC01000038.1"/>
</dbReference>
<reference evidence="8 9" key="1">
    <citation type="submission" date="2017-09" db="EMBL/GenBank/DDBJ databases">
        <title>Bloom of a denitrifying methanotroph, Candidatus Methylomirabilis limnetica, in a deep stratified lake.</title>
        <authorList>
            <person name="Graf J.S."/>
            <person name="Marchant H.K."/>
            <person name="Tienken D."/>
            <person name="Hach P.F."/>
            <person name="Brand A."/>
            <person name="Schubert C.J."/>
            <person name="Kuypers M.M."/>
            <person name="Milucka J."/>
        </authorList>
    </citation>
    <scope>NUCLEOTIDE SEQUENCE [LARGE SCALE GENOMIC DNA]</scope>
    <source>
        <strain evidence="8 9">Zug</strain>
    </source>
</reference>
<gene>
    <name evidence="8" type="ORF">CLG94_12475</name>
</gene>
<evidence type="ECO:0000256" key="1">
    <source>
        <dbReference type="ARBA" id="ARBA00009943"/>
    </source>
</evidence>
<dbReference type="GO" id="GO:0009252">
    <property type="term" value="P:peptidoglycan biosynthetic process"/>
    <property type="evidence" value="ECO:0007669"/>
    <property type="project" value="UniProtKB-KW"/>
</dbReference>
<dbReference type="Gene3D" id="3.40.630.30">
    <property type="match status" value="1"/>
</dbReference>
<dbReference type="Pfam" id="PF13480">
    <property type="entry name" value="Acetyltransf_6"/>
    <property type="match status" value="1"/>
</dbReference>
<evidence type="ECO:0000256" key="2">
    <source>
        <dbReference type="ARBA" id="ARBA00022679"/>
    </source>
</evidence>
<dbReference type="GO" id="GO:0071555">
    <property type="term" value="P:cell wall organization"/>
    <property type="evidence" value="ECO:0007669"/>
    <property type="project" value="UniProtKB-KW"/>
</dbReference>
<keyword evidence="3" id="KW-0133">Cell shape</keyword>
<dbReference type="PANTHER" id="PTHR36174">
    <property type="entry name" value="LIPID II:GLYCINE GLYCYLTRANSFERASE"/>
    <property type="match status" value="1"/>
</dbReference>
<evidence type="ECO:0000313" key="9">
    <source>
        <dbReference type="Proteomes" id="UP000241436"/>
    </source>
</evidence>
<evidence type="ECO:0000256" key="4">
    <source>
        <dbReference type="ARBA" id="ARBA00022984"/>
    </source>
</evidence>
<keyword evidence="2" id="KW-0808">Transferase</keyword>
<dbReference type="InterPro" id="IPR050644">
    <property type="entry name" value="PG_Glycine_Bridge_Synth"/>
</dbReference>
<sequence length="324" mass="37008">MRELGWVSDTLWEDVARNCEYATFFHTPAWGRLFETAGLAVRRCARGFLLDDQRVAIVPAVETSIHLGGLMHGYAMTAANVYGGVISTRRLAQWEIESILSRLTGPRTIELTIVENPYAPFELPRPFLASNDFTHVLDLSAGIDQVLRGTSHGNRYSVKKAVKMGVKVRIAESLEDFKAYYAVYHDSLRRWGGSVTSRYPWQLFEAIREYAQSSEACRLWIAEVRGLVVAGALVFYWNGWHAVWWHGAGLESYFSYSPTNLLQSEIIRDAHGCGYRWYDFNPSGGHAGVVAFKESFGAARMRVKVSRWENPMYHVYRRLRRLIR</sequence>
<evidence type="ECO:0000259" key="7">
    <source>
        <dbReference type="Pfam" id="PF13480"/>
    </source>
</evidence>
<dbReference type="PROSITE" id="PS51191">
    <property type="entry name" value="FEMABX"/>
    <property type="match status" value="1"/>
</dbReference>
<dbReference type="GO" id="GO:0008360">
    <property type="term" value="P:regulation of cell shape"/>
    <property type="evidence" value="ECO:0007669"/>
    <property type="project" value="UniProtKB-KW"/>
</dbReference>
<keyword evidence="9" id="KW-1185">Reference proteome</keyword>
<dbReference type="InterPro" id="IPR003447">
    <property type="entry name" value="FEMABX"/>
</dbReference>
<dbReference type="Proteomes" id="UP000241436">
    <property type="component" value="Unassembled WGS sequence"/>
</dbReference>
<dbReference type="OrthoDB" id="9785911at2"/>
<feature type="domain" description="BioF2-like acetyltransferase" evidence="7">
    <location>
        <begin position="155"/>
        <end position="282"/>
    </location>
</feature>
<keyword evidence="5" id="KW-0012">Acyltransferase</keyword>